<feature type="transmembrane region" description="Helical" evidence="2">
    <location>
        <begin position="89"/>
        <end position="114"/>
    </location>
</feature>
<feature type="transmembrane region" description="Helical" evidence="2">
    <location>
        <begin position="134"/>
        <end position="156"/>
    </location>
</feature>
<evidence type="ECO:0000313" key="4">
    <source>
        <dbReference type="EMBL" id="MFC1429781.1"/>
    </source>
</evidence>
<dbReference type="GO" id="GO:0016746">
    <property type="term" value="F:acyltransferase activity"/>
    <property type="evidence" value="ECO:0007669"/>
    <property type="project" value="UniProtKB-KW"/>
</dbReference>
<keyword evidence="4" id="KW-0012">Acyltransferase</keyword>
<name>A0ABV6WUY3_9ACTN</name>
<gene>
    <name evidence="4" type="ORF">ACEZDB_03810</name>
</gene>
<feature type="transmembrane region" description="Helical" evidence="2">
    <location>
        <begin position="315"/>
        <end position="334"/>
    </location>
</feature>
<accession>A0ABV6WUY3</accession>
<feature type="transmembrane region" description="Helical" evidence="2">
    <location>
        <begin position="163"/>
        <end position="181"/>
    </location>
</feature>
<dbReference type="RefSeq" id="WP_380548653.1">
    <property type="nucleotide sequence ID" value="NZ_JBHEZY010000001.1"/>
</dbReference>
<dbReference type="PANTHER" id="PTHR23028">
    <property type="entry name" value="ACETYLTRANSFERASE"/>
    <property type="match status" value="1"/>
</dbReference>
<comment type="caution">
    <text evidence="4">The sequence shown here is derived from an EMBL/GenBank/DDBJ whole genome shotgun (WGS) entry which is preliminary data.</text>
</comment>
<proteinExistence type="predicted"/>
<dbReference type="Pfam" id="PF01757">
    <property type="entry name" value="Acyl_transf_3"/>
    <property type="match status" value="1"/>
</dbReference>
<feature type="transmembrane region" description="Helical" evidence="2">
    <location>
        <begin position="240"/>
        <end position="262"/>
    </location>
</feature>
<dbReference type="EC" id="2.3.-.-" evidence="4"/>
<feature type="transmembrane region" description="Helical" evidence="2">
    <location>
        <begin position="52"/>
        <end position="69"/>
    </location>
</feature>
<evidence type="ECO:0000256" key="2">
    <source>
        <dbReference type="SAM" id="Phobius"/>
    </source>
</evidence>
<feature type="compositionally biased region" description="Low complexity" evidence="1">
    <location>
        <begin position="377"/>
        <end position="388"/>
    </location>
</feature>
<evidence type="ECO:0000259" key="3">
    <source>
        <dbReference type="Pfam" id="PF01757"/>
    </source>
</evidence>
<evidence type="ECO:0000313" key="5">
    <source>
        <dbReference type="Proteomes" id="UP001592530"/>
    </source>
</evidence>
<feature type="transmembrane region" description="Helical" evidence="2">
    <location>
        <begin position="12"/>
        <end position="32"/>
    </location>
</feature>
<dbReference type="InterPro" id="IPR002656">
    <property type="entry name" value="Acyl_transf_3_dom"/>
</dbReference>
<organism evidence="4 5">
    <name type="scientific">Streptacidiphilus alkalitolerans</name>
    <dbReference type="NCBI Taxonomy" id="3342712"/>
    <lineage>
        <taxon>Bacteria</taxon>
        <taxon>Bacillati</taxon>
        <taxon>Actinomycetota</taxon>
        <taxon>Actinomycetes</taxon>
        <taxon>Kitasatosporales</taxon>
        <taxon>Streptomycetaceae</taxon>
        <taxon>Streptacidiphilus</taxon>
    </lineage>
</organism>
<reference evidence="4 5" key="1">
    <citation type="submission" date="2024-09" db="EMBL/GenBank/DDBJ databases">
        <authorList>
            <person name="Lee S.D."/>
        </authorList>
    </citation>
    <scope>NUCLEOTIDE SEQUENCE [LARGE SCALE GENOMIC DNA]</scope>
    <source>
        <strain evidence="4 5">N1-3</strain>
    </source>
</reference>
<sequence length="435" mass="47326">MDTPRTAPQRDRLPSLTGLRFWAALLVVLYHLSREYRPLPWISPLVWYSRDGVTFFFVLSGFVLAWSYAGRGVPATVFYWRRLVRIGPLHLLATGFAVAVSLALGAAVAPRGVLLSLPLLQAWTRGTSTAGNPAAWSLSAEAWFYLLLPLLLPFLLRRRTRTLAALGLVASGCGLLLWLGVGPVAPPALRGWLLDYFPLSRTPQFLLGAVTGLAVRRGARVRVRVPARAWMPARVHGRPVRVPVGAAVAGLLLWHLALVRWHHAVPDGRWYGPYSASQLLVAPLFALLIATAAGRDADGRTGRLGSPWMRRLGHWSFAWYLVHQTCLRLALATFGPPHGPWQTLGGWLLVLALSLALAAALHTWVEHPVEAHLRTRGPGAYTPQAATAPPQPQRPLLPGARTAPDHADAPGAPESRSPISCPSPLLAGESPMRGR</sequence>
<dbReference type="InterPro" id="IPR050879">
    <property type="entry name" value="Acyltransferase_3"/>
</dbReference>
<protein>
    <submittedName>
        <fullName evidence="4">Acyltransferase family protein</fullName>
        <ecNumber evidence="4">2.3.-.-</ecNumber>
    </submittedName>
</protein>
<keyword evidence="2" id="KW-0472">Membrane</keyword>
<feature type="region of interest" description="Disordered" evidence="1">
    <location>
        <begin position="375"/>
        <end position="435"/>
    </location>
</feature>
<dbReference type="Proteomes" id="UP001592530">
    <property type="component" value="Unassembled WGS sequence"/>
</dbReference>
<keyword evidence="2" id="KW-1133">Transmembrane helix</keyword>
<feature type="domain" description="Acyltransferase 3" evidence="3">
    <location>
        <begin position="15"/>
        <end position="361"/>
    </location>
</feature>
<feature type="transmembrane region" description="Helical" evidence="2">
    <location>
        <begin position="201"/>
        <end position="219"/>
    </location>
</feature>
<feature type="transmembrane region" description="Helical" evidence="2">
    <location>
        <begin position="274"/>
        <end position="294"/>
    </location>
</feature>
<keyword evidence="2" id="KW-0812">Transmembrane</keyword>
<dbReference type="PANTHER" id="PTHR23028:SF53">
    <property type="entry name" value="ACYL_TRANSF_3 DOMAIN-CONTAINING PROTEIN"/>
    <property type="match status" value="1"/>
</dbReference>
<keyword evidence="4" id="KW-0808">Transferase</keyword>
<dbReference type="EMBL" id="JBHEZY010000001">
    <property type="protein sequence ID" value="MFC1429781.1"/>
    <property type="molecule type" value="Genomic_DNA"/>
</dbReference>
<evidence type="ECO:0000256" key="1">
    <source>
        <dbReference type="SAM" id="MobiDB-lite"/>
    </source>
</evidence>
<feature type="transmembrane region" description="Helical" evidence="2">
    <location>
        <begin position="346"/>
        <end position="365"/>
    </location>
</feature>